<dbReference type="AlphaFoldDB" id="A0A0F9EMC0"/>
<name>A0A0F9EMC0_9ZZZZ</name>
<comment type="caution">
    <text evidence="1">The sequence shown here is derived from an EMBL/GenBank/DDBJ whole genome shotgun (WGS) entry which is preliminary data.</text>
</comment>
<sequence length="140" mass="15893">MYIRTGMGTSTLRRHLRTWERLFAAGSKVPAKVRPGLLERPMQSLYKIGQVVDRAKAKDWKEIDRAADHREVVKIVQKLKGDVPTAGLQFSIDRDGTFEVWEGKENAILGSLRNSDKDLMDPLRKRAYEAILGRVGGMEK</sequence>
<protein>
    <submittedName>
        <fullName evidence="1">Uncharacterized protein</fullName>
    </submittedName>
</protein>
<reference evidence="1" key="1">
    <citation type="journal article" date="2015" name="Nature">
        <title>Complex archaea that bridge the gap between prokaryotes and eukaryotes.</title>
        <authorList>
            <person name="Spang A."/>
            <person name="Saw J.H."/>
            <person name="Jorgensen S.L."/>
            <person name="Zaremba-Niedzwiedzka K."/>
            <person name="Martijn J."/>
            <person name="Lind A.E."/>
            <person name="van Eijk R."/>
            <person name="Schleper C."/>
            <person name="Guy L."/>
            <person name="Ettema T.J."/>
        </authorList>
    </citation>
    <scope>NUCLEOTIDE SEQUENCE</scope>
</reference>
<gene>
    <name evidence="1" type="ORF">LCGC14_2409510</name>
</gene>
<proteinExistence type="predicted"/>
<dbReference type="EMBL" id="LAZR01036374">
    <property type="protein sequence ID" value="KKL25018.1"/>
    <property type="molecule type" value="Genomic_DNA"/>
</dbReference>
<accession>A0A0F9EMC0</accession>
<organism evidence="1">
    <name type="scientific">marine sediment metagenome</name>
    <dbReference type="NCBI Taxonomy" id="412755"/>
    <lineage>
        <taxon>unclassified sequences</taxon>
        <taxon>metagenomes</taxon>
        <taxon>ecological metagenomes</taxon>
    </lineage>
</organism>
<evidence type="ECO:0000313" key="1">
    <source>
        <dbReference type="EMBL" id="KKL25018.1"/>
    </source>
</evidence>